<accession>A0A0D7B2Y8</accession>
<evidence type="ECO:0000313" key="7">
    <source>
        <dbReference type="EMBL" id="KIY64958.1"/>
    </source>
</evidence>
<dbReference type="PANTHER" id="PTHR11802:SF64">
    <property type="entry name" value="CARBOXYPEPTIDASE"/>
    <property type="match status" value="1"/>
</dbReference>
<comment type="similarity">
    <text evidence="1">Belongs to the peptidase S10 family.</text>
</comment>
<dbReference type="InterPro" id="IPR029058">
    <property type="entry name" value="AB_hydrolase_fold"/>
</dbReference>
<dbReference type="GO" id="GO:0004185">
    <property type="term" value="F:serine-type carboxypeptidase activity"/>
    <property type="evidence" value="ECO:0007669"/>
    <property type="project" value="InterPro"/>
</dbReference>
<organism evidence="7 8">
    <name type="scientific">Cylindrobasidium torrendii FP15055 ss-10</name>
    <dbReference type="NCBI Taxonomy" id="1314674"/>
    <lineage>
        <taxon>Eukaryota</taxon>
        <taxon>Fungi</taxon>
        <taxon>Dikarya</taxon>
        <taxon>Basidiomycota</taxon>
        <taxon>Agaricomycotina</taxon>
        <taxon>Agaricomycetes</taxon>
        <taxon>Agaricomycetidae</taxon>
        <taxon>Agaricales</taxon>
        <taxon>Marasmiineae</taxon>
        <taxon>Physalacriaceae</taxon>
        <taxon>Cylindrobasidium</taxon>
    </lineage>
</organism>
<dbReference type="GO" id="GO:0006508">
    <property type="term" value="P:proteolysis"/>
    <property type="evidence" value="ECO:0007669"/>
    <property type="project" value="UniProtKB-KW"/>
</dbReference>
<keyword evidence="6" id="KW-0732">Signal</keyword>
<evidence type="ECO:0000256" key="4">
    <source>
        <dbReference type="ARBA" id="ARBA00022801"/>
    </source>
</evidence>
<gene>
    <name evidence="7" type="ORF">CYLTODRAFT_81318</name>
</gene>
<keyword evidence="3" id="KW-0645">Protease</keyword>
<dbReference type="Gene3D" id="1.10.287.410">
    <property type="match status" value="1"/>
</dbReference>
<proteinExistence type="inferred from homology"/>
<dbReference type="Gene3D" id="3.40.50.1820">
    <property type="entry name" value="alpha/beta hydrolase"/>
    <property type="match status" value="1"/>
</dbReference>
<dbReference type="Proteomes" id="UP000054007">
    <property type="component" value="Unassembled WGS sequence"/>
</dbReference>
<evidence type="ECO:0000256" key="6">
    <source>
        <dbReference type="SAM" id="SignalP"/>
    </source>
</evidence>
<evidence type="ECO:0000256" key="5">
    <source>
        <dbReference type="ARBA" id="ARBA00023180"/>
    </source>
</evidence>
<dbReference type="AlphaFoldDB" id="A0A0D7B2Y8"/>
<feature type="chain" id="PRO_5002316777" evidence="6">
    <location>
        <begin position="25"/>
        <end position="512"/>
    </location>
</feature>
<evidence type="ECO:0000256" key="2">
    <source>
        <dbReference type="ARBA" id="ARBA00022645"/>
    </source>
</evidence>
<evidence type="ECO:0000313" key="8">
    <source>
        <dbReference type="Proteomes" id="UP000054007"/>
    </source>
</evidence>
<dbReference type="GO" id="GO:0000324">
    <property type="term" value="C:fungal-type vacuole"/>
    <property type="evidence" value="ECO:0007669"/>
    <property type="project" value="TreeGrafter"/>
</dbReference>
<dbReference type="Pfam" id="PF00450">
    <property type="entry name" value="Peptidase_S10"/>
    <property type="match status" value="1"/>
</dbReference>
<dbReference type="STRING" id="1314674.A0A0D7B2Y8"/>
<feature type="signal peptide" evidence="6">
    <location>
        <begin position="1"/>
        <end position="24"/>
    </location>
</feature>
<name>A0A0D7B2Y8_9AGAR</name>
<protein>
    <submittedName>
        <fullName evidence="7">Alpha/beta-hydrolase</fullName>
    </submittedName>
</protein>
<evidence type="ECO:0000256" key="1">
    <source>
        <dbReference type="ARBA" id="ARBA00009431"/>
    </source>
</evidence>
<keyword evidence="8" id="KW-1185">Reference proteome</keyword>
<reference evidence="7 8" key="1">
    <citation type="journal article" date="2015" name="Fungal Genet. Biol.">
        <title>Evolution of novel wood decay mechanisms in Agaricales revealed by the genome sequences of Fistulina hepatica and Cylindrobasidium torrendii.</title>
        <authorList>
            <person name="Floudas D."/>
            <person name="Held B.W."/>
            <person name="Riley R."/>
            <person name="Nagy L.G."/>
            <person name="Koehler G."/>
            <person name="Ransdell A.S."/>
            <person name="Younus H."/>
            <person name="Chow J."/>
            <person name="Chiniquy J."/>
            <person name="Lipzen A."/>
            <person name="Tritt A."/>
            <person name="Sun H."/>
            <person name="Haridas S."/>
            <person name="LaButti K."/>
            <person name="Ohm R.A."/>
            <person name="Kues U."/>
            <person name="Blanchette R.A."/>
            <person name="Grigoriev I.V."/>
            <person name="Minto R.E."/>
            <person name="Hibbett D.S."/>
        </authorList>
    </citation>
    <scope>NUCLEOTIDE SEQUENCE [LARGE SCALE GENOMIC DNA]</scope>
    <source>
        <strain evidence="7 8">FP15055 ss-10</strain>
    </source>
</reference>
<dbReference type="OrthoDB" id="443318at2759"/>
<dbReference type="PRINTS" id="PR00724">
    <property type="entry name" value="CRBOXYPTASEC"/>
</dbReference>
<dbReference type="SUPFAM" id="SSF53474">
    <property type="entry name" value="alpha/beta-Hydrolases"/>
    <property type="match status" value="1"/>
</dbReference>
<sequence>MVPHALSTFALPLLLLPLAAFSQSVSFKKDTGICETTPNVRQFSGYIDLDNQKNDTFFFWFFESRDEPDQKPLTLWLNGGPGCTSMIGLFEENGPCLVNDDKESTSLNPYSWTNHTNMLYIDQPFGAGFSAGRKVRTNKEAAKYLWHGLQTWFADDAFSKYANRDFILASESYGAHFGPVFTSYFKSQNKKIASGKVKGVPINISKLIIGNGKHDPMIQTNATITFAIDPPGYDPIVTNKTLIQETEDAFEKECAPALSKCNDGGSDSECNDAVKICTRRVQLPMWGNRDPNDLRITDDGNKTSEINDEDYDEQSAATHYLKFLRDNKHKVGAEGKSFDQCDSGVHARFSGSGDTGRSAINDLAEIVEAGEVDVMLWVGDADQKANWVGVHEVVSQMAWSGNHAFADAQMESLKLDDQEVGQYKVIDGPPGITFVRVYQAGHQMPQYQRKTAATVFARFINGADMGETDSSKVGKFRPSRNVASGAANSALPAGTNNLTAFVASFIVLLTFV</sequence>
<keyword evidence="5" id="KW-0325">Glycoprotein</keyword>
<dbReference type="EMBL" id="KN880611">
    <property type="protein sequence ID" value="KIY64958.1"/>
    <property type="molecule type" value="Genomic_DNA"/>
</dbReference>
<dbReference type="PANTHER" id="PTHR11802">
    <property type="entry name" value="SERINE PROTEASE FAMILY S10 SERINE CARBOXYPEPTIDASE"/>
    <property type="match status" value="1"/>
</dbReference>
<keyword evidence="2" id="KW-0121">Carboxypeptidase</keyword>
<evidence type="ECO:0000256" key="3">
    <source>
        <dbReference type="ARBA" id="ARBA00022670"/>
    </source>
</evidence>
<keyword evidence="4 7" id="KW-0378">Hydrolase</keyword>
<dbReference type="InterPro" id="IPR001563">
    <property type="entry name" value="Peptidase_S10"/>
</dbReference>